<dbReference type="EMBL" id="UGHS01000004">
    <property type="protein sequence ID" value="STO93492.1"/>
    <property type="molecule type" value="Genomic_DNA"/>
</dbReference>
<proteinExistence type="inferred from homology"/>
<dbReference type="PANTHER" id="PTHR47253">
    <property type="match status" value="1"/>
</dbReference>
<accession>A0A377IZA5</accession>
<dbReference type="InterPro" id="IPR015890">
    <property type="entry name" value="Chorismate_C"/>
</dbReference>
<dbReference type="GO" id="GO:0000287">
    <property type="term" value="F:magnesium ion binding"/>
    <property type="evidence" value="ECO:0007669"/>
    <property type="project" value="UniProtKB-UniRule"/>
</dbReference>
<dbReference type="AlphaFoldDB" id="A0A377IZA5"/>
<dbReference type="UniPathway" id="UPA01057">
    <property type="reaction ID" value="UER00163"/>
</dbReference>
<keyword evidence="5" id="KW-0479">Metal-binding</keyword>
<comment type="pathway">
    <text evidence="5">Quinol/quinone metabolism; 1,4-dihydroxy-2-naphthoate biosynthesis; 1,4-dihydroxy-2-naphthoate from chorismate: step 1/7.</text>
</comment>
<dbReference type="PANTHER" id="PTHR47253:SF4">
    <property type="entry name" value="ISOCHORISMATE SYNTHASE 2, CHLOROPLASTIC"/>
    <property type="match status" value="1"/>
</dbReference>
<dbReference type="InterPro" id="IPR005801">
    <property type="entry name" value="ADC_synthase"/>
</dbReference>
<keyword evidence="3 5" id="KW-0460">Magnesium</keyword>
<comment type="function">
    <text evidence="5">Catalyzes the conversion of chorismate to isochorismate.</text>
</comment>
<name>A0A377IZA5_9PAST</name>
<keyword evidence="8" id="KW-1185">Reference proteome</keyword>
<evidence type="ECO:0000256" key="1">
    <source>
        <dbReference type="ARBA" id="ARBA00000799"/>
    </source>
</evidence>
<gene>
    <name evidence="5 7" type="primary">menF</name>
    <name evidence="7" type="ORF">NCTC13335_01370</name>
</gene>
<evidence type="ECO:0000313" key="7">
    <source>
        <dbReference type="EMBL" id="STO93492.1"/>
    </source>
</evidence>
<feature type="domain" description="Chorismate-utilising enzyme C-terminal" evidence="6">
    <location>
        <begin position="159"/>
        <end position="410"/>
    </location>
</feature>
<dbReference type="Gene3D" id="3.60.120.10">
    <property type="entry name" value="Anthranilate synthase"/>
    <property type="match status" value="1"/>
</dbReference>
<evidence type="ECO:0000259" key="6">
    <source>
        <dbReference type="Pfam" id="PF00425"/>
    </source>
</evidence>
<evidence type="ECO:0000313" key="8">
    <source>
        <dbReference type="Proteomes" id="UP000255264"/>
    </source>
</evidence>
<organism evidence="7 8">
    <name type="scientific">Haemophilus pittmaniae</name>
    <dbReference type="NCBI Taxonomy" id="249188"/>
    <lineage>
        <taxon>Bacteria</taxon>
        <taxon>Pseudomonadati</taxon>
        <taxon>Pseudomonadota</taxon>
        <taxon>Gammaproteobacteria</taxon>
        <taxon>Pasteurellales</taxon>
        <taxon>Pasteurellaceae</taxon>
        <taxon>Haemophilus</taxon>
    </lineage>
</organism>
<evidence type="ECO:0000256" key="2">
    <source>
        <dbReference type="ARBA" id="ARBA00005297"/>
    </source>
</evidence>
<dbReference type="RefSeq" id="WP_115003207.1">
    <property type="nucleotide sequence ID" value="NZ_UGHS01000004.1"/>
</dbReference>
<dbReference type="NCBIfam" id="TIGR00543">
    <property type="entry name" value="isochor_syn"/>
    <property type="match status" value="1"/>
</dbReference>
<dbReference type="SUPFAM" id="SSF56322">
    <property type="entry name" value="ADC synthase"/>
    <property type="match status" value="1"/>
</dbReference>
<protein>
    <recommendedName>
        <fullName evidence="5">Isochorismate synthase MenF</fullName>
        <ecNumber evidence="5">5.4.4.2</ecNumber>
    </recommendedName>
    <alternativeName>
        <fullName evidence="5">Isochorismate mutase</fullName>
    </alternativeName>
</protein>
<feature type="binding site" evidence="5">
    <location>
        <position position="406"/>
    </location>
    <ligand>
        <name>Mg(2+)</name>
        <dbReference type="ChEBI" id="CHEBI:18420"/>
    </ligand>
</feature>
<comment type="cofactor">
    <cofactor evidence="5">
        <name>Mg(2+)</name>
        <dbReference type="ChEBI" id="CHEBI:18420"/>
    </cofactor>
</comment>
<comment type="similarity">
    <text evidence="2 5">Belongs to the isochorismate synthase family.</text>
</comment>
<dbReference type="InterPro" id="IPR044250">
    <property type="entry name" value="MenF-like"/>
</dbReference>
<reference evidence="7 8" key="1">
    <citation type="submission" date="2018-06" db="EMBL/GenBank/DDBJ databases">
        <authorList>
            <consortium name="Pathogen Informatics"/>
            <person name="Doyle S."/>
        </authorList>
    </citation>
    <scope>NUCLEOTIDE SEQUENCE [LARGE SCALE GENOMIC DNA]</scope>
    <source>
        <strain evidence="7 8">NCTC13335</strain>
    </source>
</reference>
<dbReference type="EC" id="5.4.4.2" evidence="5"/>
<evidence type="ECO:0000256" key="3">
    <source>
        <dbReference type="ARBA" id="ARBA00022842"/>
    </source>
</evidence>
<feature type="active site" description="Proton donor" evidence="5">
    <location>
        <position position="229"/>
    </location>
</feature>
<dbReference type="UniPathway" id="UPA00079"/>
<evidence type="ECO:0000256" key="5">
    <source>
        <dbReference type="HAMAP-Rule" id="MF_01935"/>
    </source>
</evidence>
<dbReference type="GO" id="GO:0009234">
    <property type="term" value="P:menaquinone biosynthetic process"/>
    <property type="evidence" value="ECO:0007669"/>
    <property type="project" value="UniProtKB-UniRule"/>
</dbReference>
<evidence type="ECO:0000256" key="4">
    <source>
        <dbReference type="ARBA" id="ARBA00023235"/>
    </source>
</evidence>
<dbReference type="HAMAP" id="MF_01935">
    <property type="entry name" value="MenF"/>
    <property type="match status" value="1"/>
</dbReference>
<dbReference type="InterPro" id="IPR004561">
    <property type="entry name" value="IsoChor_synthase"/>
</dbReference>
<dbReference type="GO" id="GO:0008909">
    <property type="term" value="F:isochorismate synthase activity"/>
    <property type="evidence" value="ECO:0007669"/>
    <property type="project" value="UniProtKB-UniRule"/>
</dbReference>
<feature type="active site" description="Proton acceptor" evidence="5">
    <location>
        <position position="179"/>
    </location>
</feature>
<comment type="pathway">
    <text evidence="5">Quinol/quinone metabolism; menaquinone biosynthesis.</text>
</comment>
<dbReference type="InterPro" id="IPR034681">
    <property type="entry name" value="MenF"/>
</dbReference>
<keyword evidence="5" id="KW-0474">Menaquinone biosynthesis</keyword>
<sequence length="426" mass="47446">MDSLAYAAQSLAQQLREVSPKQGEIVCLCVTLKASLDGLQWLKAQHEYPQFYLTLRDCEKSYAAIGALRQFDSLDGAQNFIENTNFPLVGGLTFVGSAQFILPRILLEQSGETCQVSLFVEGNHSHEALAALEGLAQFQSLVPVAKVCVRQKRFRASPARWENWINQALDSIAEGKMSKLVLANETTFELESSLNPYDFLAESRQLNKGCYHFLWRQTADSTFLGSTPERLFARDGLQLHTEALAGTAPIGEDANAQQRWAQWLLNDDKNRLENELVVQDIAHNLQAWLATWQVADVAIKPLRTVQHLVRKISAELISSCRDADILALIHPTAAVAGLPQQAAKQRLQEIETFERDWYAGTLGLMSREQAEFCVTIRSAFIEQQQIRVFAGAGIVAGSEPLAEWKEIERKAAGLISLFATDNGEEK</sequence>
<feature type="binding site" evidence="5">
    <location>
        <position position="273"/>
    </location>
    <ligand>
        <name>Mg(2+)</name>
        <dbReference type="ChEBI" id="CHEBI:18420"/>
    </ligand>
</feature>
<dbReference type="Proteomes" id="UP000255264">
    <property type="component" value="Unassembled WGS sequence"/>
</dbReference>
<keyword evidence="4 5" id="KW-0413">Isomerase</keyword>
<dbReference type="OrthoDB" id="9806579at2"/>
<comment type="catalytic activity">
    <reaction evidence="1 5">
        <text>chorismate = isochorismate</text>
        <dbReference type="Rhea" id="RHEA:18985"/>
        <dbReference type="ChEBI" id="CHEBI:29748"/>
        <dbReference type="ChEBI" id="CHEBI:29780"/>
        <dbReference type="EC" id="5.4.4.2"/>
    </reaction>
</comment>
<dbReference type="Pfam" id="PF00425">
    <property type="entry name" value="Chorismate_bind"/>
    <property type="match status" value="1"/>
</dbReference>